<evidence type="ECO:0000313" key="3">
    <source>
        <dbReference type="Proteomes" id="UP000007435"/>
    </source>
</evidence>
<dbReference type="Gene3D" id="3.80.10.10">
    <property type="entry name" value="Ribonuclease Inhibitor"/>
    <property type="match status" value="1"/>
</dbReference>
<keyword evidence="1" id="KW-0732">Signal</keyword>
<feature type="signal peptide" evidence="1">
    <location>
        <begin position="1"/>
        <end position="15"/>
    </location>
</feature>
<proteinExistence type="predicted"/>
<dbReference type="HOGENOM" id="CLU_873749_0_0_10"/>
<accession>E4RSX7</accession>
<dbReference type="SUPFAM" id="SSF52047">
    <property type="entry name" value="RNI-like"/>
    <property type="match status" value="1"/>
</dbReference>
<dbReference type="Proteomes" id="UP000007435">
    <property type="component" value="Chromosome"/>
</dbReference>
<dbReference type="EMBL" id="CP002305">
    <property type="protein sequence ID" value="ADQ16816.1"/>
    <property type="molecule type" value="Genomic_DNA"/>
</dbReference>
<dbReference type="PROSITE" id="PS51257">
    <property type="entry name" value="PROKAR_LIPOPROTEIN"/>
    <property type="match status" value="1"/>
</dbReference>
<dbReference type="KEGG" id="lby:Lbys_1093"/>
<sequence>MKKLILFFIPIAVLAVVSCSENSSTVPEPTEPISREDSIKITLLKPSPTKEPYILLEDAGLEAELIAQGMDTDNQMNGKISVEDADRIEILGKPVSLAVNSEEVKYYGPIYNRYFEVMPILKKEYKEKTGTELIVKKLSDVNAFKNLKKLYVVFPTEKIDSLNLSANNRLEVFETYDTRIKVVDFNGCEQIKKINFTRSPHPLMNTNLLDKIYISQCSKLEYLSYNGDTRILDISQNTNLKYLQIINRGDLYQLEIEKLDLCNHPRLESLFVSVQHYKSINLSKDVYAIYENSKQQNTPNGFSILDASTGGAEINVCR</sequence>
<dbReference type="OrthoDB" id="1490745at2"/>
<dbReference type="AlphaFoldDB" id="E4RSX7"/>
<protein>
    <recommendedName>
        <fullName evidence="4">Lipoprotein</fullName>
    </recommendedName>
</protein>
<organism evidence="2 3">
    <name type="scientific">Leadbetterella byssophila (strain DSM 17132 / JCM 16389 / KACC 11308 / NBRC 106382 / 4M15)</name>
    <dbReference type="NCBI Taxonomy" id="649349"/>
    <lineage>
        <taxon>Bacteria</taxon>
        <taxon>Pseudomonadati</taxon>
        <taxon>Bacteroidota</taxon>
        <taxon>Cytophagia</taxon>
        <taxon>Cytophagales</taxon>
        <taxon>Leadbetterellaceae</taxon>
        <taxon>Leadbetterella</taxon>
    </lineage>
</organism>
<name>E4RSX7_LEAB4</name>
<reference evidence="2 3" key="2">
    <citation type="journal article" date="2011" name="Stand. Genomic Sci.">
        <title>Complete genome sequence of Leadbetterella byssophila type strain (4M15).</title>
        <authorList>
            <person name="Abt B."/>
            <person name="Teshima H."/>
            <person name="Lucas S."/>
            <person name="Lapidus A."/>
            <person name="Del Rio T.G."/>
            <person name="Nolan M."/>
            <person name="Tice H."/>
            <person name="Cheng J.F."/>
            <person name="Pitluck S."/>
            <person name="Liolios K."/>
            <person name="Pagani I."/>
            <person name="Ivanova N."/>
            <person name="Mavromatis K."/>
            <person name="Pati A."/>
            <person name="Tapia R."/>
            <person name="Han C."/>
            <person name="Goodwin L."/>
            <person name="Chen A."/>
            <person name="Palaniappan K."/>
            <person name="Land M."/>
            <person name="Hauser L."/>
            <person name="Chang Y.J."/>
            <person name="Jeffries C.D."/>
            <person name="Rohde M."/>
            <person name="Goker M."/>
            <person name="Tindall B.J."/>
            <person name="Detter J.C."/>
            <person name="Woyke T."/>
            <person name="Bristow J."/>
            <person name="Eisen J.A."/>
            <person name="Markowitz V."/>
            <person name="Hugenholtz P."/>
            <person name="Klenk H.P."/>
            <person name="Kyrpides N.C."/>
        </authorList>
    </citation>
    <scope>NUCLEOTIDE SEQUENCE [LARGE SCALE GENOMIC DNA]</scope>
    <source>
        <strain evidence="3">DSM 17132 / JCM 16389 / KACC 11308 / NBRC 106382 / 4M15</strain>
    </source>
</reference>
<reference key="1">
    <citation type="submission" date="2010-11" db="EMBL/GenBank/DDBJ databases">
        <title>The complete genome of Leadbetterella byssophila DSM 17132.</title>
        <authorList>
            <consortium name="US DOE Joint Genome Institute (JGI-PGF)"/>
            <person name="Lucas S."/>
            <person name="Copeland A."/>
            <person name="Lapidus A."/>
            <person name="Glavina del Rio T."/>
            <person name="Dalin E."/>
            <person name="Tice H."/>
            <person name="Bruce D."/>
            <person name="Goodwin L."/>
            <person name="Pitluck S."/>
            <person name="Kyrpides N."/>
            <person name="Mavromatis K."/>
            <person name="Ivanova N."/>
            <person name="Teshima H."/>
            <person name="Brettin T."/>
            <person name="Detter J.C."/>
            <person name="Han C."/>
            <person name="Tapia R."/>
            <person name="Land M."/>
            <person name="Hauser L."/>
            <person name="Markowitz V."/>
            <person name="Cheng J.-F."/>
            <person name="Hugenholtz P."/>
            <person name="Woyke T."/>
            <person name="Wu D."/>
            <person name="Tindall B."/>
            <person name="Pomrenke H.G."/>
            <person name="Brambilla E."/>
            <person name="Klenk H.-P."/>
            <person name="Eisen J.A."/>
        </authorList>
    </citation>
    <scope>NUCLEOTIDE SEQUENCE [LARGE SCALE GENOMIC DNA]</scope>
    <source>
        <strain>DSM 17132</strain>
    </source>
</reference>
<dbReference type="InterPro" id="IPR032675">
    <property type="entry name" value="LRR_dom_sf"/>
</dbReference>
<dbReference type="RefSeq" id="WP_013407867.1">
    <property type="nucleotide sequence ID" value="NC_014655.1"/>
</dbReference>
<keyword evidence="3" id="KW-1185">Reference proteome</keyword>
<evidence type="ECO:0000313" key="2">
    <source>
        <dbReference type="EMBL" id="ADQ16816.1"/>
    </source>
</evidence>
<feature type="chain" id="PRO_5013039609" description="Lipoprotein" evidence="1">
    <location>
        <begin position="16"/>
        <end position="318"/>
    </location>
</feature>
<evidence type="ECO:0008006" key="4">
    <source>
        <dbReference type="Google" id="ProtNLM"/>
    </source>
</evidence>
<evidence type="ECO:0000256" key="1">
    <source>
        <dbReference type="SAM" id="SignalP"/>
    </source>
</evidence>
<gene>
    <name evidence="2" type="ordered locus">Lbys_1093</name>
</gene>